<feature type="region of interest" description="Disordered" evidence="2">
    <location>
        <begin position="39"/>
        <end position="64"/>
    </location>
</feature>
<proteinExistence type="predicted"/>
<gene>
    <name evidence="3" type="ORF">FWK35_00012091</name>
</gene>
<dbReference type="EMBL" id="VUJU01003387">
    <property type="protein sequence ID" value="KAF0758074.1"/>
    <property type="molecule type" value="Genomic_DNA"/>
</dbReference>
<feature type="compositionally biased region" description="Polar residues" evidence="2">
    <location>
        <begin position="39"/>
        <end position="58"/>
    </location>
</feature>
<feature type="coiled-coil region" evidence="1">
    <location>
        <begin position="129"/>
        <end position="156"/>
    </location>
</feature>
<reference evidence="3 4" key="1">
    <citation type="submission" date="2019-08" db="EMBL/GenBank/DDBJ databases">
        <title>Whole genome of Aphis craccivora.</title>
        <authorList>
            <person name="Voronova N.V."/>
            <person name="Shulinski R.S."/>
            <person name="Bandarenka Y.V."/>
            <person name="Zhorov D.G."/>
            <person name="Warner D."/>
        </authorList>
    </citation>
    <scope>NUCLEOTIDE SEQUENCE [LARGE SCALE GENOMIC DNA]</scope>
    <source>
        <strain evidence="3">180601</strain>
        <tissue evidence="3">Whole Body</tissue>
    </source>
</reference>
<comment type="caution">
    <text evidence="3">The sequence shown here is derived from an EMBL/GenBank/DDBJ whole genome shotgun (WGS) entry which is preliminary data.</text>
</comment>
<dbReference type="Proteomes" id="UP000478052">
    <property type="component" value="Unassembled WGS sequence"/>
</dbReference>
<dbReference type="SUPFAM" id="SSF53098">
    <property type="entry name" value="Ribonuclease H-like"/>
    <property type="match status" value="1"/>
</dbReference>
<organism evidence="3 4">
    <name type="scientific">Aphis craccivora</name>
    <name type="common">Cowpea aphid</name>
    <dbReference type="NCBI Taxonomy" id="307492"/>
    <lineage>
        <taxon>Eukaryota</taxon>
        <taxon>Metazoa</taxon>
        <taxon>Ecdysozoa</taxon>
        <taxon>Arthropoda</taxon>
        <taxon>Hexapoda</taxon>
        <taxon>Insecta</taxon>
        <taxon>Pterygota</taxon>
        <taxon>Neoptera</taxon>
        <taxon>Paraneoptera</taxon>
        <taxon>Hemiptera</taxon>
        <taxon>Sternorrhyncha</taxon>
        <taxon>Aphidomorpha</taxon>
        <taxon>Aphidoidea</taxon>
        <taxon>Aphididae</taxon>
        <taxon>Aphidini</taxon>
        <taxon>Aphis</taxon>
        <taxon>Aphis</taxon>
    </lineage>
</organism>
<dbReference type="InterPro" id="IPR012337">
    <property type="entry name" value="RNaseH-like_sf"/>
</dbReference>
<accession>A0A6G0YLT3</accession>
<keyword evidence="1" id="KW-0175">Coiled coil</keyword>
<dbReference type="AlphaFoldDB" id="A0A6G0YLT3"/>
<keyword evidence="4" id="KW-1185">Reference proteome</keyword>
<dbReference type="OrthoDB" id="6597828at2759"/>
<evidence type="ECO:0000313" key="3">
    <source>
        <dbReference type="EMBL" id="KAF0758074.1"/>
    </source>
</evidence>
<dbReference type="PANTHER" id="PTHR46880">
    <property type="entry name" value="RAS-ASSOCIATING DOMAIN-CONTAINING PROTEIN"/>
    <property type="match status" value="1"/>
</dbReference>
<evidence type="ECO:0008006" key="5">
    <source>
        <dbReference type="Google" id="ProtNLM"/>
    </source>
</evidence>
<name>A0A6G0YLT3_APHCR</name>
<dbReference type="PANTHER" id="PTHR46880:SF5">
    <property type="entry name" value="DUF4371 DOMAIN-CONTAINING PROTEIN"/>
    <property type="match status" value="1"/>
</dbReference>
<protein>
    <recommendedName>
        <fullName evidence="5">DUF4371 domain-containing protein</fullName>
    </recommendedName>
</protein>
<evidence type="ECO:0000256" key="2">
    <source>
        <dbReference type="SAM" id="MobiDB-lite"/>
    </source>
</evidence>
<evidence type="ECO:0000256" key="1">
    <source>
        <dbReference type="SAM" id="Coils"/>
    </source>
</evidence>
<sequence>MARRITQFFSSVPIKNRKIDEQLNQEELPKVSIIYSDLSSNDSENNRNGCDPTSNQTEKSTETKKSEWYKGSKLDISWLLQTYSCFQKIKLGNRFGIKCMTCFTHIHEAQKFSKNGTIPIADGVRFDSKNKLERIIDHLKTEAHNAAENLNQMQIKWMAQSDEHPWIKTLKSHEAEKVKLLIELAIDVYNDSRQLTLSAHSWPSRSLSKIHADSQIASYKDEGLTSQFFLFSPTAALLQYRNPVIYREMLDIVGNSVMEKVVDQLKKIDCFSLKIDGSVDKYGVDNKFITARFLTENLEIKSVFLGESKSDIRGAEGLLDSIKIVFRDLGIEDIAKEKLTGVTTDGENANTGKNGGLWVRLKQYLKKDIFCMWCVAHRSDLVLSDIESTIMEVRHWKTNLKAVATFYRGFALRYGWLEKISDTKKISICRFPAYFERFGKNLPCMQTHWESIIENSDSTKIDKATAKGFLRIWKDDGEQQHLTCLMMDILRHIEKLQKDSQKSKIIMTDIELSKKVAVDSITLMENEPYPGGYEEKFMNCLVSEDIEEPNNDIVEDVLRKRRNVNSLVSTKRCWSLVRKEIVFSCKEFLSQRLSVDQENIIERMNKFINARSSIETIQAGRTDVLNLFGEHAVSYFTDDVISLYAAEKLPPCLEMNSSTAKIYHYLKVSKQSSIFSKLVQSFIGLTPHSAGPERAVSVHIILKTNKQSSYSREPINSRMYIALNGTGTALFDPRPAVAKFLESKERRRKLPDPDLYKSQEFIQKFFSIDSNL</sequence>
<evidence type="ECO:0000313" key="4">
    <source>
        <dbReference type="Proteomes" id="UP000478052"/>
    </source>
</evidence>